<evidence type="ECO:0000313" key="1">
    <source>
        <dbReference type="EMBL" id="CAA9509438.1"/>
    </source>
</evidence>
<dbReference type="AlphaFoldDB" id="A0A6J4SYY2"/>
<dbReference type="EMBL" id="CADCVW010000075">
    <property type="protein sequence ID" value="CAA9509438.1"/>
    <property type="molecule type" value="Genomic_DNA"/>
</dbReference>
<protein>
    <submittedName>
        <fullName evidence="1">Uncharacterized protein</fullName>
    </submittedName>
</protein>
<gene>
    <name evidence="1" type="ORF">AVDCRST_MAG39-1922</name>
</gene>
<organism evidence="1">
    <name type="scientific">uncultured Sphingomonadaceae bacterium</name>
    <dbReference type="NCBI Taxonomy" id="169976"/>
    <lineage>
        <taxon>Bacteria</taxon>
        <taxon>Pseudomonadati</taxon>
        <taxon>Pseudomonadota</taxon>
        <taxon>Alphaproteobacteria</taxon>
        <taxon>Sphingomonadales</taxon>
        <taxon>Sphingomonadaceae</taxon>
        <taxon>environmental samples</taxon>
    </lineage>
</organism>
<proteinExistence type="predicted"/>
<sequence length="88" mass="9252">MAPVYYFIAILGCGDGGEACEPVSLASAKYESAQACVSATEGALQRLGGDVMFPVVTAQCRQATGQVSLEQLDRTSAPLERRVIIASR</sequence>
<accession>A0A6J4SYY2</accession>
<name>A0A6J4SYY2_9SPHN</name>
<reference evidence="1" key="1">
    <citation type="submission" date="2020-02" db="EMBL/GenBank/DDBJ databases">
        <authorList>
            <person name="Meier V. D."/>
        </authorList>
    </citation>
    <scope>NUCLEOTIDE SEQUENCE</scope>
    <source>
        <strain evidence="1">AVDCRST_MAG39</strain>
    </source>
</reference>